<dbReference type="RefSeq" id="WP_205257585.1">
    <property type="nucleotide sequence ID" value="NZ_BAAAPV010000003.1"/>
</dbReference>
<evidence type="ECO:0000313" key="4">
    <source>
        <dbReference type="EMBL" id="MBM9477493.1"/>
    </source>
</evidence>
<dbReference type="GO" id="GO:0005829">
    <property type="term" value="C:cytosol"/>
    <property type="evidence" value="ECO:0007669"/>
    <property type="project" value="TreeGrafter"/>
</dbReference>
<dbReference type="EMBL" id="JAERWL010000010">
    <property type="protein sequence ID" value="MBM9477493.1"/>
    <property type="molecule type" value="Genomic_DNA"/>
</dbReference>
<dbReference type="GO" id="GO:0017168">
    <property type="term" value="F:5-oxoprolinase (ATP-hydrolyzing) activity"/>
    <property type="evidence" value="ECO:0007669"/>
    <property type="project" value="TreeGrafter"/>
</dbReference>
<dbReference type="GO" id="GO:0006749">
    <property type="term" value="P:glutathione metabolic process"/>
    <property type="evidence" value="ECO:0007669"/>
    <property type="project" value="TreeGrafter"/>
</dbReference>
<comment type="caution">
    <text evidence="4">The sequence shown here is derived from an EMBL/GenBank/DDBJ whole genome shotgun (WGS) entry which is preliminary data.</text>
</comment>
<evidence type="ECO:0000259" key="3">
    <source>
        <dbReference type="Pfam" id="PF19278"/>
    </source>
</evidence>
<accession>A0A939C196</accession>
<feature type="domain" description="Acetophenone carboxylase-like C-terminal" evidence="3">
    <location>
        <begin position="524"/>
        <end position="714"/>
    </location>
</feature>
<dbReference type="PANTHER" id="PTHR11365:SF23">
    <property type="entry name" value="HYPOTHETICAL 5-OXOPROLINASE (EUROFUNG)-RELATED"/>
    <property type="match status" value="1"/>
</dbReference>
<dbReference type="InterPro" id="IPR002821">
    <property type="entry name" value="Hydantoinase_A"/>
</dbReference>
<dbReference type="InterPro" id="IPR043129">
    <property type="entry name" value="ATPase_NBD"/>
</dbReference>
<organism evidence="4 5">
    <name type="scientific">Nakamurella flavida</name>
    <dbReference type="NCBI Taxonomy" id="363630"/>
    <lineage>
        <taxon>Bacteria</taxon>
        <taxon>Bacillati</taxon>
        <taxon>Actinomycetota</taxon>
        <taxon>Actinomycetes</taxon>
        <taxon>Nakamurellales</taxon>
        <taxon>Nakamurellaceae</taxon>
        <taxon>Nakamurella</taxon>
    </lineage>
</organism>
<sequence>MPPTPTDPRWRLGIDVGGTFTDLVAVPAGGTRHDLSRVIAHKVPSTPADPARAVITGLRHLLAQGIGGADVVAVTHGTTLGLNAILQRRGARVALLTSRGHRDMLHIGRARLPRSFDLHARPPRAVVPRERVVEIDVRLTPRGGTVHEPTDVGYAEARDRLAALDVQAVAVSLIGGYAGAATERALAERLAADLGVPVTAAAVVWPEAGEYERTTVAVLDAQIRPLMTAYLTTLRDRLADLGLAAPLFISTSNGGSMSLSSALQRPIDTVLSGPAAGVAAASRLWPGVDLVTIDMGGTSSDIGVLRGGRPVLTTTATIGDHPLTMPVVEVSAIGAGGGSVIWADDSGAETALRVGPASVGADPGPAAYGAGGLEPALTDAYVHAGIVDAAAFLGGAMQLDARAAATALARPATAVDVDGTTPALAVVDGAFRTATAGMAARVRTVLARHGEVPERFTFVAFGGAGGTHAAMLADALGVRRVIVPATAGTFCALGAAVTPVRRDFVASVRVPVTPGNERGSSDDHAGTTGAREISRIAADLTAEAVGWLESQGSGRAGEVSVTADARYTGQPTSLTVELTTHDVDGAAAPVDLAAADIRAAFAAAHTRHYGFADDDAVVQIDAVRVAVTGAAQELHPGDAVHRLARRPGRDVWIGRRWIRAEVLEPVLADPAGHPDRTPRARAVSGPAVVEKADTSVLVPPGWTVSVTESGDLHLVRTEQQEVADAVGPR</sequence>
<protein>
    <submittedName>
        <fullName evidence="4">Hydantoinase/oxoprolinase family protein</fullName>
    </submittedName>
</protein>
<dbReference type="AlphaFoldDB" id="A0A939C196"/>
<feature type="domain" description="Hydantoinase/oxoprolinase N-terminal" evidence="2">
    <location>
        <begin position="11"/>
        <end position="190"/>
    </location>
</feature>
<dbReference type="InterPro" id="IPR049517">
    <property type="entry name" value="ACX-like_C"/>
</dbReference>
<reference evidence="4" key="1">
    <citation type="submission" date="2021-01" db="EMBL/GenBank/DDBJ databases">
        <title>KCTC 19127 draft genome.</title>
        <authorList>
            <person name="An D."/>
        </authorList>
    </citation>
    <scope>NUCLEOTIDE SEQUENCE</scope>
    <source>
        <strain evidence="4">KCTC 19127</strain>
    </source>
</reference>
<proteinExistence type="predicted"/>
<dbReference type="PANTHER" id="PTHR11365">
    <property type="entry name" value="5-OXOPROLINASE RELATED"/>
    <property type="match status" value="1"/>
</dbReference>
<evidence type="ECO:0000313" key="5">
    <source>
        <dbReference type="Proteomes" id="UP000663801"/>
    </source>
</evidence>
<dbReference type="InterPro" id="IPR045079">
    <property type="entry name" value="Oxoprolinase-like"/>
</dbReference>
<dbReference type="InterPro" id="IPR008040">
    <property type="entry name" value="Hydant_A_N"/>
</dbReference>
<gene>
    <name evidence="4" type="ORF">JL107_13670</name>
</gene>
<dbReference type="Pfam" id="PF01968">
    <property type="entry name" value="Hydantoinase_A"/>
    <property type="match status" value="1"/>
</dbReference>
<dbReference type="SUPFAM" id="SSF53067">
    <property type="entry name" value="Actin-like ATPase domain"/>
    <property type="match status" value="1"/>
</dbReference>
<name>A0A939C196_9ACTN</name>
<evidence type="ECO:0000259" key="1">
    <source>
        <dbReference type="Pfam" id="PF01968"/>
    </source>
</evidence>
<dbReference type="Proteomes" id="UP000663801">
    <property type="component" value="Unassembled WGS sequence"/>
</dbReference>
<evidence type="ECO:0000259" key="2">
    <source>
        <dbReference type="Pfam" id="PF05378"/>
    </source>
</evidence>
<keyword evidence="5" id="KW-1185">Reference proteome</keyword>
<dbReference type="Pfam" id="PF05378">
    <property type="entry name" value="Hydant_A_N"/>
    <property type="match status" value="1"/>
</dbReference>
<feature type="domain" description="Hydantoinase A/oxoprolinase" evidence="1">
    <location>
        <begin position="213"/>
        <end position="502"/>
    </location>
</feature>
<dbReference type="Pfam" id="PF19278">
    <property type="entry name" value="Hydant_A_C"/>
    <property type="match status" value="1"/>
</dbReference>